<evidence type="ECO:0000313" key="2">
    <source>
        <dbReference type="Proteomes" id="UP000623010"/>
    </source>
</evidence>
<accession>A0A918VNK9</accession>
<evidence type="ECO:0000313" key="1">
    <source>
        <dbReference type="EMBL" id="GHA10452.1"/>
    </source>
</evidence>
<reference evidence="1" key="2">
    <citation type="submission" date="2020-09" db="EMBL/GenBank/DDBJ databases">
        <authorList>
            <person name="Sun Q."/>
            <person name="Ohkuma M."/>
        </authorList>
    </citation>
    <scope>NUCLEOTIDE SEQUENCE</scope>
    <source>
        <strain evidence="1">JCM 5016</strain>
    </source>
</reference>
<keyword evidence="2" id="KW-1185">Reference proteome</keyword>
<organism evidence="1 2">
    <name type="scientific">Streptomyces echinoruber</name>
    <dbReference type="NCBI Taxonomy" id="68898"/>
    <lineage>
        <taxon>Bacteria</taxon>
        <taxon>Bacillati</taxon>
        <taxon>Actinomycetota</taxon>
        <taxon>Actinomycetes</taxon>
        <taxon>Kitasatosporales</taxon>
        <taxon>Streptomycetaceae</taxon>
        <taxon>Streptomyces</taxon>
    </lineage>
</organism>
<proteinExistence type="predicted"/>
<sequence length="229" mass="25695">MTYDTDPRPLLIRAYDDLSPLRTTDAEAHADIGDFARDVPLDDPGLGLSGDLADRLDSWNRARPPGGFTTRAVLRKHVEQGLEAARALARHLGPAWAVRYWDERHRTAKFVCWGCRRLHWTVDAHGAPPYPVHIVVEGEYKWLPLRAEEFGDFAPDDPAAALGLSDDLIAALYQWAKDIDAVMERWLTERDDAARDAAYERLDREGRQLTRRVARALGPGRTVTYGGVG</sequence>
<gene>
    <name evidence="1" type="ORF">GCM10010389_56920</name>
</gene>
<dbReference type="AlphaFoldDB" id="A0A918VNK9"/>
<reference evidence="1" key="1">
    <citation type="journal article" date="2014" name="Int. J. Syst. Evol. Microbiol.">
        <title>Complete genome sequence of Corynebacterium casei LMG S-19264T (=DSM 44701T), isolated from a smear-ripened cheese.</title>
        <authorList>
            <consortium name="US DOE Joint Genome Institute (JGI-PGF)"/>
            <person name="Walter F."/>
            <person name="Albersmeier A."/>
            <person name="Kalinowski J."/>
            <person name="Ruckert C."/>
        </authorList>
    </citation>
    <scope>NUCLEOTIDE SEQUENCE</scope>
    <source>
        <strain evidence="1">JCM 5016</strain>
    </source>
</reference>
<dbReference type="RefSeq" id="WP_190060354.1">
    <property type="nucleotide sequence ID" value="NZ_BMWH01000031.1"/>
</dbReference>
<name>A0A918VNK9_9ACTN</name>
<comment type="caution">
    <text evidence="1">The sequence shown here is derived from an EMBL/GenBank/DDBJ whole genome shotgun (WGS) entry which is preliminary data.</text>
</comment>
<protein>
    <submittedName>
        <fullName evidence="1">Uncharacterized protein</fullName>
    </submittedName>
</protein>
<dbReference type="Proteomes" id="UP000623010">
    <property type="component" value="Unassembled WGS sequence"/>
</dbReference>
<dbReference type="EMBL" id="BMWH01000031">
    <property type="protein sequence ID" value="GHA10452.1"/>
    <property type="molecule type" value="Genomic_DNA"/>
</dbReference>